<dbReference type="EMBL" id="JAUIZM010000011">
    <property type="protein sequence ID" value="KAK1354117.1"/>
    <property type="molecule type" value="Genomic_DNA"/>
</dbReference>
<gene>
    <name evidence="1" type="ORF">POM88_047373</name>
</gene>
<reference evidence="1" key="2">
    <citation type="submission" date="2023-05" db="EMBL/GenBank/DDBJ databases">
        <authorList>
            <person name="Schelkunov M.I."/>
        </authorList>
    </citation>
    <scope>NUCLEOTIDE SEQUENCE</scope>
    <source>
        <strain evidence="1">Hsosn_3</strain>
        <tissue evidence="1">Leaf</tissue>
    </source>
</reference>
<evidence type="ECO:0000313" key="2">
    <source>
        <dbReference type="Proteomes" id="UP001237642"/>
    </source>
</evidence>
<organism evidence="1 2">
    <name type="scientific">Heracleum sosnowskyi</name>
    <dbReference type="NCBI Taxonomy" id="360622"/>
    <lineage>
        <taxon>Eukaryota</taxon>
        <taxon>Viridiplantae</taxon>
        <taxon>Streptophyta</taxon>
        <taxon>Embryophyta</taxon>
        <taxon>Tracheophyta</taxon>
        <taxon>Spermatophyta</taxon>
        <taxon>Magnoliopsida</taxon>
        <taxon>eudicotyledons</taxon>
        <taxon>Gunneridae</taxon>
        <taxon>Pentapetalae</taxon>
        <taxon>asterids</taxon>
        <taxon>campanulids</taxon>
        <taxon>Apiales</taxon>
        <taxon>Apiaceae</taxon>
        <taxon>Apioideae</taxon>
        <taxon>apioid superclade</taxon>
        <taxon>Tordylieae</taxon>
        <taxon>Tordyliinae</taxon>
        <taxon>Heracleum</taxon>
    </lineage>
</organism>
<dbReference type="AlphaFoldDB" id="A0AAD8GTL8"/>
<sequence>MDAAKMNDLLKDDETVNGLGGDLEKKMVLNHKDKDDKERIRKTIKSYEAAGYTLVKTEAPPLNPQEVLEWRNKVLEWRNRKMLEKKQEEESQVAYCPTGPISVMRDEDYVKKLSGAYRWKKTGGVFNYVLGVRSTLVRWASVVIRKSDELDAVCLNEIDCVQTMKGMGGTQQRVGDVSASFTNLLEKADDTNDTAVTPTSFFSLIGTGGMQNPTLFENECSNDYALIDVQSSGIV</sequence>
<proteinExistence type="predicted"/>
<keyword evidence="2" id="KW-1185">Reference proteome</keyword>
<comment type="caution">
    <text evidence="1">The sequence shown here is derived from an EMBL/GenBank/DDBJ whole genome shotgun (WGS) entry which is preliminary data.</text>
</comment>
<name>A0AAD8GTL8_9APIA</name>
<accession>A0AAD8GTL8</accession>
<reference evidence="1" key="1">
    <citation type="submission" date="2023-02" db="EMBL/GenBank/DDBJ databases">
        <title>Genome of toxic invasive species Heracleum sosnowskyi carries increased number of genes despite the absence of recent whole-genome duplications.</title>
        <authorList>
            <person name="Schelkunov M."/>
            <person name="Shtratnikova V."/>
            <person name="Makarenko M."/>
            <person name="Klepikova A."/>
            <person name="Omelchenko D."/>
            <person name="Novikova G."/>
            <person name="Obukhova E."/>
            <person name="Bogdanov V."/>
            <person name="Penin A."/>
            <person name="Logacheva M."/>
        </authorList>
    </citation>
    <scope>NUCLEOTIDE SEQUENCE</scope>
    <source>
        <strain evidence="1">Hsosn_3</strain>
        <tissue evidence="1">Leaf</tissue>
    </source>
</reference>
<protein>
    <submittedName>
        <fullName evidence="1">Uncharacterized protein</fullName>
    </submittedName>
</protein>
<dbReference type="Proteomes" id="UP001237642">
    <property type="component" value="Unassembled WGS sequence"/>
</dbReference>
<evidence type="ECO:0000313" key="1">
    <source>
        <dbReference type="EMBL" id="KAK1354117.1"/>
    </source>
</evidence>